<name>A0A7J6EIE5_CANSA</name>
<evidence type="ECO:0000256" key="5">
    <source>
        <dbReference type="SAM" id="Phobius"/>
    </source>
</evidence>
<feature type="domain" description="Major facilitator superfamily (MFS) profile" evidence="6">
    <location>
        <begin position="1"/>
        <end position="131"/>
    </location>
</feature>
<evidence type="ECO:0000256" key="1">
    <source>
        <dbReference type="ARBA" id="ARBA00004141"/>
    </source>
</evidence>
<dbReference type="EMBL" id="JAATIP010000228">
    <property type="protein sequence ID" value="KAF4358151.1"/>
    <property type="molecule type" value="Genomic_DNA"/>
</dbReference>
<dbReference type="Gene3D" id="1.20.1250.20">
    <property type="entry name" value="MFS general substrate transporter like domains"/>
    <property type="match status" value="2"/>
</dbReference>
<accession>A0A7J6EIE5</accession>
<organism evidence="7 8">
    <name type="scientific">Cannabis sativa</name>
    <name type="common">Hemp</name>
    <name type="synonym">Marijuana</name>
    <dbReference type="NCBI Taxonomy" id="3483"/>
    <lineage>
        <taxon>Eukaryota</taxon>
        <taxon>Viridiplantae</taxon>
        <taxon>Streptophyta</taxon>
        <taxon>Embryophyta</taxon>
        <taxon>Tracheophyta</taxon>
        <taxon>Spermatophyta</taxon>
        <taxon>Magnoliopsida</taxon>
        <taxon>eudicotyledons</taxon>
        <taxon>Gunneridae</taxon>
        <taxon>Pentapetalae</taxon>
        <taxon>rosids</taxon>
        <taxon>fabids</taxon>
        <taxon>Rosales</taxon>
        <taxon>Cannabaceae</taxon>
        <taxon>Cannabis</taxon>
    </lineage>
</organism>
<dbReference type="InterPro" id="IPR036259">
    <property type="entry name" value="MFS_trans_sf"/>
</dbReference>
<dbReference type="InterPro" id="IPR005828">
    <property type="entry name" value="MFS_sugar_transport-like"/>
</dbReference>
<dbReference type="PANTHER" id="PTHR24064">
    <property type="entry name" value="SOLUTE CARRIER FAMILY 22 MEMBER"/>
    <property type="match status" value="1"/>
</dbReference>
<evidence type="ECO:0000256" key="3">
    <source>
        <dbReference type="ARBA" id="ARBA00022989"/>
    </source>
</evidence>
<dbReference type="AlphaFoldDB" id="A0A7J6EIE5"/>
<evidence type="ECO:0000313" key="8">
    <source>
        <dbReference type="Proteomes" id="UP000525078"/>
    </source>
</evidence>
<evidence type="ECO:0000256" key="2">
    <source>
        <dbReference type="ARBA" id="ARBA00022692"/>
    </source>
</evidence>
<feature type="transmembrane region" description="Helical" evidence="5">
    <location>
        <begin position="62"/>
        <end position="83"/>
    </location>
</feature>
<keyword evidence="4 5" id="KW-0472">Membrane</keyword>
<dbReference type="SUPFAM" id="SSF103473">
    <property type="entry name" value="MFS general substrate transporter"/>
    <property type="match status" value="1"/>
</dbReference>
<dbReference type="GO" id="GO:0016020">
    <property type="term" value="C:membrane"/>
    <property type="evidence" value="ECO:0007669"/>
    <property type="project" value="UniProtKB-SubCell"/>
</dbReference>
<evidence type="ECO:0000256" key="4">
    <source>
        <dbReference type="ARBA" id="ARBA00023136"/>
    </source>
</evidence>
<protein>
    <recommendedName>
        <fullName evidence="6">Major facilitator superfamily (MFS) profile domain-containing protein</fullName>
    </recommendedName>
</protein>
<proteinExistence type="predicted"/>
<sequence length="131" mass="14205">MSEYSNKKTRGAFIAAVFAMQGLGITAGGVFAIVLSTLFEIKFKAPTFEVDPIGSTVPQADYLWRIVLMAGALPAAITFYWRLKMPKTARYTALIFPAKFRSTCHGISATLGKLGAIVGAFGFVYLAQNQE</sequence>
<reference evidence="7 8" key="1">
    <citation type="journal article" date="2020" name="bioRxiv">
        <title>Sequence and annotation of 42 cannabis genomes reveals extensive copy number variation in cannabinoid synthesis and pathogen resistance genes.</title>
        <authorList>
            <person name="Mckernan K.J."/>
            <person name="Helbert Y."/>
            <person name="Kane L.T."/>
            <person name="Ebling H."/>
            <person name="Zhang L."/>
            <person name="Liu B."/>
            <person name="Eaton Z."/>
            <person name="Mclaughlin S."/>
            <person name="Kingan S."/>
            <person name="Baybayan P."/>
            <person name="Concepcion G."/>
            <person name="Jordan M."/>
            <person name="Riva A."/>
            <person name="Barbazuk W."/>
            <person name="Harkins T."/>
        </authorList>
    </citation>
    <scope>NUCLEOTIDE SEQUENCE [LARGE SCALE GENOMIC DNA]</scope>
    <source>
        <strain evidence="8">cv. Jamaican Lion 4</strain>
        <tissue evidence="7">Leaf</tissue>
    </source>
</reference>
<dbReference type="PROSITE" id="PS50850">
    <property type="entry name" value="MFS"/>
    <property type="match status" value="1"/>
</dbReference>
<feature type="transmembrane region" description="Helical" evidence="5">
    <location>
        <begin position="12"/>
        <end position="39"/>
    </location>
</feature>
<keyword evidence="2 5" id="KW-0812">Transmembrane</keyword>
<keyword evidence="3 5" id="KW-1133">Transmembrane helix</keyword>
<comment type="subcellular location">
    <subcellularLocation>
        <location evidence="1">Membrane</location>
        <topology evidence="1">Multi-pass membrane protein</topology>
    </subcellularLocation>
</comment>
<dbReference type="GO" id="GO:0022857">
    <property type="term" value="F:transmembrane transporter activity"/>
    <property type="evidence" value="ECO:0007669"/>
    <property type="project" value="InterPro"/>
</dbReference>
<dbReference type="InterPro" id="IPR020846">
    <property type="entry name" value="MFS_dom"/>
</dbReference>
<gene>
    <name evidence="7" type="ORF">F8388_009434</name>
</gene>
<evidence type="ECO:0000313" key="7">
    <source>
        <dbReference type="EMBL" id="KAF4358151.1"/>
    </source>
</evidence>
<feature type="transmembrane region" description="Helical" evidence="5">
    <location>
        <begin position="104"/>
        <end position="127"/>
    </location>
</feature>
<evidence type="ECO:0000259" key="6">
    <source>
        <dbReference type="PROSITE" id="PS50850"/>
    </source>
</evidence>
<comment type="caution">
    <text evidence="7">The sequence shown here is derived from an EMBL/GenBank/DDBJ whole genome shotgun (WGS) entry which is preliminary data.</text>
</comment>
<dbReference type="Proteomes" id="UP000525078">
    <property type="component" value="Unassembled WGS sequence"/>
</dbReference>
<dbReference type="Pfam" id="PF00083">
    <property type="entry name" value="Sugar_tr"/>
    <property type="match status" value="1"/>
</dbReference>